<proteinExistence type="inferred from homology"/>
<keyword evidence="8" id="KW-0809">Transit peptide</keyword>
<sequence length="235" mass="24423">RDAGAALGAAVGAYLWVKLFDVLASKKILERKLSRKVIHTTSGPFFALTWPLFSSSPAACYFAACVPALQAVRLFGIGSGLIKNENAVRAVSREGDKGELLKGPLIYTIVLVVTTALYWRGSPEGVAALALMCGGDGMADIVGRRLGAGNKLPFNEDKSAAGSLAFFIVGFGMSVGFVALFHHLGYMEMDAGAAAGRLAVLAAACTVAEALPVTGVLDDNISVPVLALVLGSFLF</sequence>
<keyword evidence="9 14" id="KW-1133">Transmembrane helix</keyword>
<protein>
    <recommendedName>
        <fullName evidence="12">phytol kinase</fullName>
        <ecNumber evidence="12">2.7.1.182</ecNumber>
    </recommendedName>
</protein>
<dbReference type="AlphaFoldDB" id="C1E0A1"/>
<evidence type="ECO:0000256" key="2">
    <source>
        <dbReference type="ARBA" id="ARBA00010794"/>
    </source>
</evidence>
<feature type="non-terminal residue" evidence="15">
    <location>
        <position position="1"/>
    </location>
</feature>
<keyword evidence="7" id="KW-0418">Kinase</keyword>
<evidence type="ECO:0000256" key="11">
    <source>
        <dbReference type="ARBA" id="ARBA00024015"/>
    </source>
</evidence>
<evidence type="ECO:0000256" key="12">
    <source>
        <dbReference type="ARBA" id="ARBA00039024"/>
    </source>
</evidence>
<gene>
    <name evidence="15" type="ORF">MICPUN_71175</name>
</gene>
<dbReference type="OrthoDB" id="5673at2759"/>
<dbReference type="GO" id="GO:0016020">
    <property type="term" value="C:membrane"/>
    <property type="evidence" value="ECO:0007669"/>
    <property type="project" value="UniProtKB-SubCell"/>
</dbReference>
<dbReference type="OMA" id="SWPIFST"/>
<dbReference type="InParanoid" id="C1E0A1"/>
<evidence type="ECO:0000256" key="10">
    <source>
        <dbReference type="ARBA" id="ARBA00023136"/>
    </source>
</evidence>
<evidence type="ECO:0000256" key="4">
    <source>
        <dbReference type="ARBA" id="ARBA00022640"/>
    </source>
</evidence>
<accession>C1E0A1</accession>
<evidence type="ECO:0000256" key="1">
    <source>
        <dbReference type="ARBA" id="ARBA00004508"/>
    </source>
</evidence>
<dbReference type="RefSeq" id="XP_002500009.1">
    <property type="nucleotide sequence ID" value="XM_002499963.1"/>
</dbReference>
<evidence type="ECO:0000256" key="14">
    <source>
        <dbReference type="SAM" id="Phobius"/>
    </source>
</evidence>
<dbReference type="Proteomes" id="UP000002009">
    <property type="component" value="Chromosome 2"/>
</dbReference>
<keyword evidence="3" id="KW-0150">Chloroplast</keyword>
<evidence type="ECO:0000256" key="5">
    <source>
        <dbReference type="ARBA" id="ARBA00022679"/>
    </source>
</evidence>
<feature type="non-terminal residue" evidence="15">
    <location>
        <position position="235"/>
    </location>
</feature>
<dbReference type="GeneID" id="8240717"/>
<dbReference type="EMBL" id="CP001323">
    <property type="protein sequence ID" value="ACO61267.1"/>
    <property type="molecule type" value="Genomic_DNA"/>
</dbReference>
<dbReference type="PANTHER" id="PTHR32523">
    <property type="entry name" value="PHYTOL KINASE 1, CHLOROPLASTIC"/>
    <property type="match status" value="1"/>
</dbReference>
<comment type="pathway">
    <text evidence="11">Cofactor biosynthesis; tocopherol biosynthesis.</text>
</comment>
<keyword evidence="6 14" id="KW-0812">Transmembrane</keyword>
<dbReference type="GO" id="GO:0009507">
    <property type="term" value="C:chloroplast"/>
    <property type="evidence" value="ECO:0007669"/>
    <property type="project" value="UniProtKB-SubCell"/>
</dbReference>
<dbReference type="STRING" id="296587.C1E0A1"/>
<dbReference type="FunCoup" id="C1E0A1">
    <property type="interactions" value="170"/>
</dbReference>
<organism evidence="15 16">
    <name type="scientific">Micromonas commoda (strain RCC299 / NOUM17 / CCMP2709)</name>
    <name type="common">Picoplanktonic green alga</name>
    <dbReference type="NCBI Taxonomy" id="296587"/>
    <lineage>
        <taxon>Eukaryota</taxon>
        <taxon>Viridiplantae</taxon>
        <taxon>Chlorophyta</taxon>
        <taxon>Mamiellophyceae</taxon>
        <taxon>Mamiellales</taxon>
        <taxon>Mamiellaceae</taxon>
        <taxon>Micromonas</taxon>
    </lineage>
</organism>
<feature type="transmembrane region" description="Helical" evidence="14">
    <location>
        <begin position="103"/>
        <end position="121"/>
    </location>
</feature>
<name>C1E0A1_MICCC</name>
<feature type="transmembrane region" description="Helical" evidence="14">
    <location>
        <begin position="160"/>
        <end position="181"/>
    </location>
</feature>
<keyword evidence="5" id="KW-0808">Transferase</keyword>
<comment type="catalytic activity">
    <reaction evidence="13">
        <text>phytol + CTP = phytyl phosphate + CDP + H(+)</text>
        <dbReference type="Rhea" id="RHEA:38055"/>
        <dbReference type="ChEBI" id="CHEBI:15378"/>
        <dbReference type="ChEBI" id="CHEBI:17327"/>
        <dbReference type="ChEBI" id="CHEBI:37563"/>
        <dbReference type="ChEBI" id="CHEBI:58069"/>
        <dbReference type="ChEBI" id="CHEBI:75483"/>
        <dbReference type="EC" id="2.7.1.182"/>
    </reaction>
</comment>
<keyword evidence="10 14" id="KW-0472">Membrane</keyword>
<dbReference type="eggNOG" id="KOG4453">
    <property type="taxonomic scope" value="Eukaryota"/>
</dbReference>
<evidence type="ECO:0000256" key="7">
    <source>
        <dbReference type="ARBA" id="ARBA00022777"/>
    </source>
</evidence>
<comment type="similarity">
    <text evidence="2">Belongs to the polyprenol kinase family.</text>
</comment>
<keyword evidence="4" id="KW-0934">Plastid</keyword>
<dbReference type="InterPro" id="IPR039606">
    <property type="entry name" value="Phytol/farnesol_kinase"/>
</dbReference>
<keyword evidence="16" id="KW-1185">Reference proteome</keyword>
<evidence type="ECO:0000256" key="9">
    <source>
        <dbReference type="ARBA" id="ARBA00022989"/>
    </source>
</evidence>
<evidence type="ECO:0000256" key="13">
    <source>
        <dbReference type="ARBA" id="ARBA00048889"/>
    </source>
</evidence>
<dbReference type="GO" id="GO:0010276">
    <property type="term" value="F:phytol kinase activity"/>
    <property type="evidence" value="ECO:0007669"/>
    <property type="project" value="UniProtKB-EC"/>
</dbReference>
<evidence type="ECO:0000313" key="16">
    <source>
        <dbReference type="Proteomes" id="UP000002009"/>
    </source>
</evidence>
<evidence type="ECO:0000256" key="6">
    <source>
        <dbReference type="ARBA" id="ARBA00022692"/>
    </source>
</evidence>
<comment type="subcellular location">
    <subcellularLocation>
        <location evidence="1">Plastid</location>
        <location evidence="1">Chloroplast membrane</location>
        <topology evidence="1">Multi-pass membrane protein</topology>
    </subcellularLocation>
</comment>
<reference evidence="15 16" key="1">
    <citation type="journal article" date="2009" name="Science">
        <title>Green evolution and dynamic adaptations revealed by genomes of the marine picoeukaryotes Micromonas.</title>
        <authorList>
            <person name="Worden A.Z."/>
            <person name="Lee J.H."/>
            <person name="Mock T."/>
            <person name="Rouze P."/>
            <person name="Simmons M.P."/>
            <person name="Aerts A.L."/>
            <person name="Allen A.E."/>
            <person name="Cuvelier M.L."/>
            <person name="Derelle E."/>
            <person name="Everett M.V."/>
            <person name="Foulon E."/>
            <person name="Grimwood J."/>
            <person name="Gundlach H."/>
            <person name="Henrissat B."/>
            <person name="Napoli C."/>
            <person name="McDonald S.M."/>
            <person name="Parker M.S."/>
            <person name="Rombauts S."/>
            <person name="Salamov A."/>
            <person name="Von Dassow P."/>
            <person name="Badger J.H."/>
            <person name="Coutinho P.M."/>
            <person name="Demir E."/>
            <person name="Dubchak I."/>
            <person name="Gentemann C."/>
            <person name="Eikrem W."/>
            <person name="Gready J.E."/>
            <person name="John U."/>
            <person name="Lanier W."/>
            <person name="Lindquist E.A."/>
            <person name="Lucas S."/>
            <person name="Mayer K.F."/>
            <person name="Moreau H."/>
            <person name="Not F."/>
            <person name="Otillar R."/>
            <person name="Panaud O."/>
            <person name="Pangilinan J."/>
            <person name="Paulsen I."/>
            <person name="Piegu B."/>
            <person name="Poliakov A."/>
            <person name="Robbens S."/>
            <person name="Schmutz J."/>
            <person name="Toulza E."/>
            <person name="Wyss T."/>
            <person name="Zelensky A."/>
            <person name="Zhou K."/>
            <person name="Armbrust E.V."/>
            <person name="Bhattacharya D."/>
            <person name="Goodenough U.W."/>
            <person name="Van de Peer Y."/>
            <person name="Grigoriev I.V."/>
        </authorList>
    </citation>
    <scope>NUCLEOTIDE SEQUENCE [LARGE SCALE GENOMIC DNA]</scope>
    <source>
        <strain evidence="16">RCC299 / NOUM17</strain>
    </source>
</reference>
<evidence type="ECO:0000313" key="15">
    <source>
        <dbReference type="EMBL" id="ACO61267.1"/>
    </source>
</evidence>
<dbReference type="EC" id="2.7.1.182" evidence="12"/>
<evidence type="ECO:0000256" key="8">
    <source>
        <dbReference type="ARBA" id="ARBA00022946"/>
    </source>
</evidence>
<evidence type="ECO:0000256" key="3">
    <source>
        <dbReference type="ARBA" id="ARBA00022528"/>
    </source>
</evidence>
<dbReference type="PANTHER" id="PTHR32523:SF8">
    <property type="entry name" value="DOLICHOL KINASE"/>
    <property type="match status" value="1"/>
</dbReference>
<dbReference type="KEGG" id="mis:MICPUN_71175"/>